<dbReference type="EnsemblPlants" id="TuG1812G0100001418.01.T01">
    <property type="protein sequence ID" value="TuG1812G0100001418.01.T01.cds357982"/>
    <property type="gene ID" value="TuG1812G0100001418.01"/>
</dbReference>
<accession>A0A8R7JZ88</accession>
<evidence type="ECO:0000313" key="3">
    <source>
        <dbReference type="Proteomes" id="UP000015106"/>
    </source>
</evidence>
<protein>
    <submittedName>
        <fullName evidence="2">Uncharacterized protein</fullName>
    </submittedName>
</protein>
<keyword evidence="3" id="KW-1185">Reference proteome</keyword>
<reference evidence="2" key="2">
    <citation type="submission" date="2018-03" db="EMBL/GenBank/DDBJ databases">
        <title>The Triticum urartu genome reveals the dynamic nature of wheat genome evolution.</title>
        <authorList>
            <person name="Ling H."/>
            <person name="Ma B."/>
            <person name="Shi X."/>
            <person name="Liu H."/>
            <person name="Dong L."/>
            <person name="Sun H."/>
            <person name="Cao Y."/>
            <person name="Gao Q."/>
            <person name="Zheng S."/>
            <person name="Li Y."/>
            <person name="Yu Y."/>
            <person name="Du H."/>
            <person name="Qi M."/>
            <person name="Li Y."/>
            <person name="Yu H."/>
            <person name="Cui Y."/>
            <person name="Wang N."/>
            <person name="Chen C."/>
            <person name="Wu H."/>
            <person name="Zhao Y."/>
            <person name="Zhang J."/>
            <person name="Li Y."/>
            <person name="Zhou W."/>
            <person name="Zhang B."/>
            <person name="Hu W."/>
            <person name="Eijk M."/>
            <person name="Tang J."/>
            <person name="Witsenboer H."/>
            <person name="Zhao S."/>
            <person name="Li Z."/>
            <person name="Zhang A."/>
            <person name="Wang D."/>
            <person name="Liang C."/>
        </authorList>
    </citation>
    <scope>NUCLEOTIDE SEQUENCE [LARGE SCALE GENOMIC DNA]</scope>
    <source>
        <strain evidence="2">cv. G1812</strain>
    </source>
</reference>
<organism evidence="2 3">
    <name type="scientific">Triticum urartu</name>
    <name type="common">Red wild einkorn</name>
    <name type="synonym">Crithodium urartu</name>
    <dbReference type="NCBI Taxonomy" id="4572"/>
    <lineage>
        <taxon>Eukaryota</taxon>
        <taxon>Viridiplantae</taxon>
        <taxon>Streptophyta</taxon>
        <taxon>Embryophyta</taxon>
        <taxon>Tracheophyta</taxon>
        <taxon>Spermatophyta</taxon>
        <taxon>Magnoliopsida</taxon>
        <taxon>Liliopsida</taxon>
        <taxon>Poales</taxon>
        <taxon>Poaceae</taxon>
        <taxon>BOP clade</taxon>
        <taxon>Pooideae</taxon>
        <taxon>Triticodae</taxon>
        <taxon>Triticeae</taxon>
        <taxon>Triticinae</taxon>
        <taxon>Triticum</taxon>
    </lineage>
</organism>
<feature type="region of interest" description="Disordered" evidence="1">
    <location>
        <begin position="78"/>
        <end position="115"/>
    </location>
</feature>
<feature type="region of interest" description="Disordered" evidence="1">
    <location>
        <begin position="22"/>
        <end position="47"/>
    </location>
</feature>
<reference evidence="3" key="1">
    <citation type="journal article" date="2013" name="Nature">
        <title>Draft genome of the wheat A-genome progenitor Triticum urartu.</title>
        <authorList>
            <person name="Ling H.Q."/>
            <person name="Zhao S."/>
            <person name="Liu D."/>
            <person name="Wang J."/>
            <person name="Sun H."/>
            <person name="Zhang C."/>
            <person name="Fan H."/>
            <person name="Li D."/>
            <person name="Dong L."/>
            <person name="Tao Y."/>
            <person name="Gao C."/>
            <person name="Wu H."/>
            <person name="Li Y."/>
            <person name="Cui Y."/>
            <person name="Guo X."/>
            <person name="Zheng S."/>
            <person name="Wang B."/>
            <person name="Yu K."/>
            <person name="Liang Q."/>
            <person name="Yang W."/>
            <person name="Lou X."/>
            <person name="Chen J."/>
            <person name="Feng M."/>
            <person name="Jian J."/>
            <person name="Zhang X."/>
            <person name="Luo G."/>
            <person name="Jiang Y."/>
            <person name="Liu J."/>
            <person name="Wang Z."/>
            <person name="Sha Y."/>
            <person name="Zhang B."/>
            <person name="Wu H."/>
            <person name="Tang D."/>
            <person name="Shen Q."/>
            <person name="Xue P."/>
            <person name="Zou S."/>
            <person name="Wang X."/>
            <person name="Liu X."/>
            <person name="Wang F."/>
            <person name="Yang Y."/>
            <person name="An X."/>
            <person name="Dong Z."/>
            <person name="Zhang K."/>
            <person name="Zhang X."/>
            <person name="Luo M.C."/>
            <person name="Dvorak J."/>
            <person name="Tong Y."/>
            <person name="Wang J."/>
            <person name="Yang H."/>
            <person name="Li Z."/>
            <person name="Wang D."/>
            <person name="Zhang A."/>
            <person name="Wang J."/>
        </authorList>
    </citation>
    <scope>NUCLEOTIDE SEQUENCE</scope>
    <source>
        <strain evidence="3">cv. G1812</strain>
    </source>
</reference>
<reference evidence="2" key="3">
    <citation type="submission" date="2022-06" db="UniProtKB">
        <authorList>
            <consortium name="EnsemblPlants"/>
        </authorList>
    </citation>
    <scope>IDENTIFICATION</scope>
</reference>
<sequence>MELIFGIFGKSGRNINAKQCPRWARGRGRAPAPRRAPDPHGPPVRRLMPFFGRKKVIFLVKKSRRRFRSNRSYGSPYIYETVKGQQKRMQKQRETERQIQSRRGSRPSHAMEAKD</sequence>
<evidence type="ECO:0000256" key="1">
    <source>
        <dbReference type="SAM" id="MobiDB-lite"/>
    </source>
</evidence>
<evidence type="ECO:0000313" key="2">
    <source>
        <dbReference type="EnsemblPlants" id="TuG1812G0100001418.01.T01.cds357982"/>
    </source>
</evidence>
<name>A0A8R7JZ88_TRIUA</name>
<dbReference type="Gramene" id="TuG1812G0100001418.01.T01">
    <property type="protein sequence ID" value="TuG1812G0100001418.01.T01.cds357982"/>
    <property type="gene ID" value="TuG1812G0100001418.01"/>
</dbReference>
<dbReference type="AlphaFoldDB" id="A0A8R7JZ88"/>
<proteinExistence type="predicted"/>
<dbReference type="Proteomes" id="UP000015106">
    <property type="component" value="Chromosome 1"/>
</dbReference>